<organism evidence="2 3">
    <name type="scientific">Microbacterium sediminis</name>
    <dbReference type="NCBI Taxonomy" id="904291"/>
    <lineage>
        <taxon>Bacteria</taxon>
        <taxon>Bacillati</taxon>
        <taxon>Actinomycetota</taxon>
        <taxon>Actinomycetes</taxon>
        <taxon>Micrococcales</taxon>
        <taxon>Microbacteriaceae</taxon>
        <taxon>Microbacterium</taxon>
    </lineage>
</organism>
<keyword evidence="3" id="KW-1185">Reference proteome</keyword>
<comment type="caution">
    <text evidence="2">The sequence shown here is derived from an EMBL/GenBank/DDBJ whole genome shotgun (WGS) entry which is preliminary data.</text>
</comment>
<reference evidence="2 3" key="1">
    <citation type="submission" date="2016-05" db="EMBL/GenBank/DDBJ databases">
        <authorList>
            <person name="Lavstsen T."/>
            <person name="Jespersen J.S."/>
        </authorList>
    </citation>
    <scope>NUCLEOTIDE SEQUENCE [LARGE SCALE GENOMIC DNA]</scope>
    <source>
        <strain evidence="2 3">YLB-01</strain>
    </source>
</reference>
<sequence length="93" mass="9690">MAGRTKNDDRAARERARAYAARKALHDTQIARRRRDNVIVSIAAGVVILAAVGAQALFYTSGPGVATPEPSSTVTPSEAPSVVPTPPTVTPVP</sequence>
<dbReference type="EMBL" id="LXMD01000012">
    <property type="protein sequence ID" value="OCG75689.1"/>
    <property type="molecule type" value="Genomic_DNA"/>
</dbReference>
<protein>
    <submittedName>
        <fullName evidence="2">Uncharacterized protein</fullName>
    </submittedName>
</protein>
<evidence type="ECO:0000313" key="3">
    <source>
        <dbReference type="Proteomes" id="UP000093355"/>
    </source>
</evidence>
<feature type="compositionally biased region" description="Pro residues" evidence="1">
    <location>
        <begin position="83"/>
        <end position="93"/>
    </location>
</feature>
<evidence type="ECO:0000256" key="1">
    <source>
        <dbReference type="SAM" id="MobiDB-lite"/>
    </source>
</evidence>
<evidence type="ECO:0000313" key="2">
    <source>
        <dbReference type="EMBL" id="OCG75689.1"/>
    </source>
</evidence>
<dbReference type="Proteomes" id="UP000093355">
    <property type="component" value="Unassembled WGS sequence"/>
</dbReference>
<feature type="compositionally biased region" description="Low complexity" evidence="1">
    <location>
        <begin position="65"/>
        <end position="82"/>
    </location>
</feature>
<accession>A0A1B9NGF2</accession>
<dbReference type="AlphaFoldDB" id="A0A1B9NGF2"/>
<proteinExistence type="predicted"/>
<dbReference type="RefSeq" id="WP_067023118.1">
    <property type="nucleotide sequence ID" value="NZ_CP038256.1"/>
</dbReference>
<feature type="region of interest" description="Disordered" evidence="1">
    <location>
        <begin position="63"/>
        <end position="93"/>
    </location>
</feature>
<name>A0A1B9NGF2_9MICO</name>
<dbReference type="STRING" id="904291.A7J15_01150"/>
<gene>
    <name evidence="2" type="ORF">A7J15_01150</name>
</gene>